<dbReference type="EMBL" id="JACRSW010000040">
    <property type="protein sequence ID" value="MBC8558255.1"/>
    <property type="molecule type" value="Genomic_DNA"/>
</dbReference>
<keyword evidence="6 8" id="KW-1133">Transmembrane helix</keyword>
<dbReference type="PANTHER" id="PTHR34979:SF1">
    <property type="entry name" value="INNER MEMBRANE PROTEIN YGAZ"/>
    <property type="match status" value="1"/>
</dbReference>
<protein>
    <submittedName>
        <fullName evidence="9">AzlC family ABC transporter permease</fullName>
    </submittedName>
</protein>
<comment type="similarity">
    <text evidence="2">Belongs to the AzlC family.</text>
</comment>
<keyword evidence="3" id="KW-0813">Transport</keyword>
<name>A0ABR7MWS4_9FIRM</name>
<proteinExistence type="inferred from homology"/>
<evidence type="ECO:0000256" key="1">
    <source>
        <dbReference type="ARBA" id="ARBA00004651"/>
    </source>
</evidence>
<accession>A0ABR7MWS4</accession>
<keyword evidence="4" id="KW-1003">Cell membrane</keyword>
<evidence type="ECO:0000256" key="8">
    <source>
        <dbReference type="SAM" id="Phobius"/>
    </source>
</evidence>
<comment type="subcellular location">
    <subcellularLocation>
        <location evidence="1">Cell membrane</location>
        <topology evidence="1">Multi-pass membrane protein</topology>
    </subcellularLocation>
</comment>
<dbReference type="PANTHER" id="PTHR34979">
    <property type="entry name" value="INNER MEMBRANE PROTEIN YGAZ"/>
    <property type="match status" value="1"/>
</dbReference>
<dbReference type="Proteomes" id="UP000637513">
    <property type="component" value="Unassembled WGS sequence"/>
</dbReference>
<keyword evidence="7 8" id="KW-0472">Membrane</keyword>
<sequence length="238" mass="26623">MNETTNQNIRYAFIKSIPVMCGYLFLGMAFGILAQTSGFSVIWVLLLSIFVYAGSMQFIMIPMLASCVSPLTMFLTTIFVNSRHLFYGLSFVSSFQKMRSKIYMIFSLTDETYSVLCACRSMDEQERHRDTWFWISLLDQAYWVIGSVTGALLGKALPVDFTGIDFAMTALFVVILLEQVLGKVRKTKMAAMTGGVISLVCLFAFGTTNFLLPSLVITVFLLSAGQVHEQKKGRHIDA</sequence>
<evidence type="ECO:0000256" key="6">
    <source>
        <dbReference type="ARBA" id="ARBA00022989"/>
    </source>
</evidence>
<dbReference type="InterPro" id="IPR011606">
    <property type="entry name" value="Brnchd-chn_aa_trnsp_permease"/>
</dbReference>
<keyword evidence="10" id="KW-1185">Reference proteome</keyword>
<gene>
    <name evidence="9" type="ORF">H8700_11165</name>
</gene>
<feature type="transmembrane region" description="Helical" evidence="8">
    <location>
        <begin position="12"/>
        <end position="34"/>
    </location>
</feature>
<feature type="transmembrane region" description="Helical" evidence="8">
    <location>
        <begin position="159"/>
        <end position="177"/>
    </location>
</feature>
<evidence type="ECO:0000256" key="7">
    <source>
        <dbReference type="ARBA" id="ARBA00023136"/>
    </source>
</evidence>
<reference evidence="9 10" key="1">
    <citation type="submission" date="2020-08" db="EMBL/GenBank/DDBJ databases">
        <title>Genome public.</title>
        <authorList>
            <person name="Liu C."/>
            <person name="Sun Q."/>
        </authorList>
    </citation>
    <scope>NUCLEOTIDE SEQUENCE [LARGE SCALE GENOMIC DNA]</scope>
    <source>
        <strain evidence="9 10">BX3</strain>
    </source>
</reference>
<evidence type="ECO:0000313" key="10">
    <source>
        <dbReference type="Proteomes" id="UP000637513"/>
    </source>
</evidence>
<evidence type="ECO:0000256" key="3">
    <source>
        <dbReference type="ARBA" id="ARBA00022448"/>
    </source>
</evidence>
<feature type="transmembrane region" description="Helical" evidence="8">
    <location>
        <begin position="132"/>
        <end position="153"/>
    </location>
</feature>
<dbReference type="Pfam" id="PF03591">
    <property type="entry name" value="AzlC"/>
    <property type="match status" value="1"/>
</dbReference>
<comment type="caution">
    <text evidence="9">The sequence shown here is derived from an EMBL/GenBank/DDBJ whole genome shotgun (WGS) entry which is preliminary data.</text>
</comment>
<evidence type="ECO:0000313" key="9">
    <source>
        <dbReference type="EMBL" id="MBC8558255.1"/>
    </source>
</evidence>
<evidence type="ECO:0000256" key="2">
    <source>
        <dbReference type="ARBA" id="ARBA00010735"/>
    </source>
</evidence>
<evidence type="ECO:0000256" key="4">
    <source>
        <dbReference type="ARBA" id="ARBA00022475"/>
    </source>
</evidence>
<keyword evidence="5 8" id="KW-0812">Transmembrane</keyword>
<organism evidence="9 10">
    <name type="scientific">Jutongia hominis</name>
    <dbReference type="NCBI Taxonomy" id="2763664"/>
    <lineage>
        <taxon>Bacteria</taxon>
        <taxon>Bacillati</taxon>
        <taxon>Bacillota</taxon>
        <taxon>Clostridia</taxon>
        <taxon>Lachnospirales</taxon>
        <taxon>Lachnospiraceae</taxon>
        <taxon>Jutongia</taxon>
    </lineage>
</organism>
<dbReference type="RefSeq" id="WP_249305691.1">
    <property type="nucleotide sequence ID" value="NZ_JACRSW010000040.1"/>
</dbReference>
<evidence type="ECO:0000256" key="5">
    <source>
        <dbReference type="ARBA" id="ARBA00022692"/>
    </source>
</evidence>